<dbReference type="PROSITE" id="PS51257">
    <property type="entry name" value="PROKAR_LIPOPROTEIN"/>
    <property type="match status" value="1"/>
</dbReference>
<evidence type="ECO:0000313" key="2">
    <source>
        <dbReference type="EMBL" id="KAK8972757.1"/>
    </source>
</evidence>
<feature type="region of interest" description="Disordered" evidence="1">
    <location>
        <begin position="80"/>
        <end position="105"/>
    </location>
</feature>
<keyword evidence="3" id="KW-1185">Reference proteome</keyword>
<gene>
    <name evidence="2" type="ORF">V6N11_055120</name>
</gene>
<evidence type="ECO:0000313" key="3">
    <source>
        <dbReference type="Proteomes" id="UP001396334"/>
    </source>
</evidence>
<accession>A0ABR2N9G7</accession>
<dbReference type="EMBL" id="JBBPBN010000204">
    <property type="protein sequence ID" value="KAK8972757.1"/>
    <property type="molecule type" value="Genomic_DNA"/>
</dbReference>
<dbReference type="Proteomes" id="UP001396334">
    <property type="component" value="Unassembled WGS sequence"/>
</dbReference>
<comment type="caution">
    <text evidence="2">The sequence shown here is derived from an EMBL/GenBank/DDBJ whole genome shotgun (WGS) entry which is preliminary data.</text>
</comment>
<reference evidence="2 3" key="1">
    <citation type="journal article" date="2024" name="G3 (Bethesda)">
        <title>Genome assembly of Hibiscus sabdariffa L. provides insights into metabolisms of medicinal natural products.</title>
        <authorList>
            <person name="Kim T."/>
        </authorList>
    </citation>
    <scope>NUCLEOTIDE SEQUENCE [LARGE SCALE GENOMIC DNA]</scope>
    <source>
        <strain evidence="2">TK-2024</strain>
        <tissue evidence="2">Old leaves</tissue>
    </source>
</reference>
<protein>
    <submittedName>
        <fullName evidence="2">Uncharacterized protein</fullName>
    </submittedName>
</protein>
<organism evidence="2 3">
    <name type="scientific">Hibiscus sabdariffa</name>
    <name type="common">roselle</name>
    <dbReference type="NCBI Taxonomy" id="183260"/>
    <lineage>
        <taxon>Eukaryota</taxon>
        <taxon>Viridiplantae</taxon>
        <taxon>Streptophyta</taxon>
        <taxon>Embryophyta</taxon>
        <taxon>Tracheophyta</taxon>
        <taxon>Spermatophyta</taxon>
        <taxon>Magnoliopsida</taxon>
        <taxon>eudicotyledons</taxon>
        <taxon>Gunneridae</taxon>
        <taxon>Pentapetalae</taxon>
        <taxon>rosids</taxon>
        <taxon>malvids</taxon>
        <taxon>Malvales</taxon>
        <taxon>Malvaceae</taxon>
        <taxon>Malvoideae</taxon>
        <taxon>Hibiscus</taxon>
    </lineage>
</organism>
<evidence type="ECO:0000256" key="1">
    <source>
        <dbReference type="SAM" id="MobiDB-lite"/>
    </source>
</evidence>
<sequence>MRENTRKGSCSHQRILLNIPILCACQKEGGRIVKVKDLKPKRIKGRYPCDNGYKEGTVLPSRDIVYDQAKQLFGLRHKPITRQDALPRSDSKPRYSAKAGPVVSV</sequence>
<name>A0ABR2N9G7_9ROSI</name>
<proteinExistence type="predicted"/>